<gene>
    <name evidence="2" type="ORF">METZ01_LOCUS290476</name>
</gene>
<keyword evidence="1" id="KW-0472">Membrane</keyword>
<dbReference type="SUPFAM" id="SSF48452">
    <property type="entry name" value="TPR-like"/>
    <property type="match status" value="1"/>
</dbReference>
<accession>A0A382LRB5</accession>
<keyword evidence="1" id="KW-0812">Transmembrane</keyword>
<keyword evidence="1" id="KW-1133">Transmembrane helix</keyword>
<protein>
    <submittedName>
        <fullName evidence="2">Uncharacterized protein</fullName>
    </submittedName>
</protein>
<organism evidence="2">
    <name type="scientific">marine metagenome</name>
    <dbReference type="NCBI Taxonomy" id="408172"/>
    <lineage>
        <taxon>unclassified sequences</taxon>
        <taxon>metagenomes</taxon>
        <taxon>ecological metagenomes</taxon>
    </lineage>
</organism>
<feature type="transmembrane region" description="Helical" evidence="1">
    <location>
        <begin position="20"/>
        <end position="40"/>
    </location>
</feature>
<reference evidence="2" key="1">
    <citation type="submission" date="2018-05" db="EMBL/GenBank/DDBJ databases">
        <authorList>
            <person name="Lanie J.A."/>
            <person name="Ng W.-L."/>
            <person name="Kazmierczak K.M."/>
            <person name="Andrzejewski T.M."/>
            <person name="Davidsen T.M."/>
            <person name="Wayne K.J."/>
            <person name="Tettelin H."/>
            <person name="Glass J.I."/>
            <person name="Rusch D."/>
            <person name="Podicherti R."/>
            <person name="Tsui H.-C.T."/>
            <person name="Winkler M.E."/>
        </authorList>
    </citation>
    <scope>NUCLEOTIDE SEQUENCE</scope>
</reference>
<evidence type="ECO:0000256" key="1">
    <source>
        <dbReference type="SAM" id="Phobius"/>
    </source>
</evidence>
<dbReference type="EMBL" id="UINC01087877">
    <property type="protein sequence ID" value="SVC37622.1"/>
    <property type="molecule type" value="Genomic_DNA"/>
</dbReference>
<dbReference type="AlphaFoldDB" id="A0A382LRB5"/>
<feature type="transmembrane region" description="Helical" evidence="1">
    <location>
        <begin position="81"/>
        <end position="100"/>
    </location>
</feature>
<feature type="transmembrane region" description="Helical" evidence="1">
    <location>
        <begin position="47"/>
        <end position="66"/>
    </location>
</feature>
<evidence type="ECO:0000313" key="2">
    <source>
        <dbReference type="EMBL" id="SVC37622.1"/>
    </source>
</evidence>
<feature type="non-terminal residue" evidence="2">
    <location>
        <position position="353"/>
    </location>
</feature>
<dbReference type="Gene3D" id="3.40.50.10070">
    <property type="entry name" value="TolB, N-terminal domain"/>
    <property type="match status" value="1"/>
</dbReference>
<dbReference type="Gene3D" id="1.25.40.10">
    <property type="entry name" value="Tetratricopeptide repeat domain"/>
    <property type="match status" value="1"/>
</dbReference>
<dbReference type="InterPro" id="IPR011990">
    <property type="entry name" value="TPR-like_helical_dom_sf"/>
</dbReference>
<sequence>MGSFFQQLKERKVTKTTVGYAVVAFIIMQLVEILFPIFEFPAWTSKFVIIILFFGLPIVIVLSWIFDISNDKIVRSPQSNGVYFLGGGALIITFLLYFGYDYSSSKDHERQNLLNEIDVNSIAVLPFDNYSKDENEQYFSDGFTELIIANLAKINDLTVISRTSVMQYKNTNMPLKEIGRELGVANILEGSLHRVKDEIRIVAQLIDTRTDRHLWAETYDGTINDIFSIQANVAEKIAKALQANISSSERKRILSKTTNNPKAYQLYTMGTRLMKESEEEKDFRMALSFFEEAINLDPNFADAYGYAGYVYEALYWYGYERTVEPLKIAKQYIEKGLELDPESPVVHATRGYH</sequence>
<name>A0A382LRB5_9ZZZZ</name>
<proteinExistence type="predicted"/>